<evidence type="ECO:0000256" key="2">
    <source>
        <dbReference type="ARBA" id="ARBA00022801"/>
    </source>
</evidence>
<keyword evidence="6" id="KW-1185">Reference proteome</keyword>
<dbReference type="EMBL" id="LOPW02000010">
    <property type="protein sequence ID" value="POG55286.1"/>
    <property type="molecule type" value="Genomic_DNA"/>
</dbReference>
<proteinExistence type="predicted"/>
<dbReference type="PANTHER" id="PTHR43808:SF25">
    <property type="entry name" value="PEPTIDASE M20 DIMERISATION DOMAIN-CONTAINING PROTEIN"/>
    <property type="match status" value="1"/>
</dbReference>
<feature type="region of interest" description="Disordered" evidence="3">
    <location>
        <begin position="48"/>
        <end position="68"/>
    </location>
</feature>
<keyword evidence="1" id="KW-0479">Metal-binding</keyword>
<dbReference type="Gene3D" id="3.40.630.10">
    <property type="entry name" value="Zn peptidases"/>
    <property type="match status" value="1"/>
</dbReference>
<dbReference type="SUPFAM" id="SSF53187">
    <property type="entry name" value="Zn-dependent exopeptidases"/>
    <property type="match status" value="1"/>
</dbReference>
<dbReference type="GO" id="GO:0016787">
    <property type="term" value="F:hydrolase activity"/>
    <property type="evidence" value="ECO:0007669"/>
    <property type="project" value="UniProtKB-KW"/>
</dbReference>
<feature type="compositionally biased region" description="Acidic residues" evidence="3">
    <location>
        <begin position="56"/>
        <end position="65"/>
    </location>
</feature>
<dbReference type="SUPFAM" id="SSF55031">
    <property type="entry name" value="Bacterial exopeptidase dimerisation domain"/>
    <property type="match status" value="1"/>
</dbReference>
<comment type="caution">
    <text evidence="5">The sequence shown here is derived from an EMBL/GenBank/DDBJ whole genome shotgun (WGS) entry which is preliminary data.</text>
</comment>
<protein>
    <submittedName>
        <fullName evidence="5">Peptidase M20</fullName>
    </submittedName>
</protein>
<dbReference type="Proteomes" id="UP000053621">
    <property type="component" value="Unassembled WGS sequence"/>
</dbReference>
<sequence>MDLRDFVDALLRFESVARAEAPAQQWVKNRLHDFGFDTYEWTADPARLAEHPSFPDDPDDPDDIDTANRPSVAGVVEFGDPDAGPTLVLDGHVDVVPADRELWSHDPFLPDWDDEAGTVSARGAADMKAGVAACVFAALDLRDAVEAGDIDLDGQVVVESVVGEEEGGIGAAAAALENPYPFERDAALVAEPTRLKPVVATEGSVMKRLRLTGRTAHAASRWRGVDVIEKFEAIREAFFDLEAERTDAVSHPLYDYPIPWPVCVGRVEAGTWASSVAGTLTAEWRLGVAPGETVAEVEAAFEERLSRVVADDEWLSAHPPAFERFSVQFEPAEIDADEPVVESLRAALRADGRDDDPVGATYGADSRHYVEAGIPTVLFGPGDIDQAHFPDETVEWEEVEVARDVIRETATRFLQSR</sequence>
<feature type="domain" description="Peptidase M20 dimerisation" evidence="4">
    <location>
        <begin position="200"/>
        <end position="310"/>
    </location>
</feature>
<dbReference type="Pfam" id="PF01546">
    <property type="entry name" value="Peptidase_M20"/>
    <property type="match status" value="1"/>
</dbReference>
<gene>
    <name evidence="5" type="ORF">AUR65_007630</name>
</gene>
<dbReference type="InterPro" id="IPR002933">
    <property type="entry name" value="Peptidase_M20"/>
</dbReference>
<dbReference type="AlphaFoldDB" id="A0A2P4NQ61"/>
<dbReference type="Gene3D" id="3.30.70.360">
    <property type="match status" value="1"/>
</dbReference>
<dbReference type="RefSeq" id="WP_058566270.1">
    <property type="nucleotide sequence ID" value="NZ_LOPW02000010.1"/>
</dbReference>
<reference evidence="5" key="1">
    <citation type="submission" date="2017-08" db="EMBL/GenBank/DDBJ databases">
        <title>Haloferax marisrubri sp. nov., isolated from the Discovery deep brine-seawater interface in the Red Sea.</title>
        <authorList>
            <person name="Zhang G."/>
            <person name="Stingl U."/>
        </authorList>
    </citation>
    <scope>NUCLEOTIDE SEQUENCE [LARGE SCALE GENOMIC DNA]</scope>
    <source>
        <strain evidence="5">SB3</strain>
    </source>
</reference>
<dbReference type="InterPro" id="IPR036264">
    <property type="entry name" value="Bact_exopeptidase_dim_dom"/>
</dbReference>
<dbReference type="OrthoDB" id="24854at2157"/>
<organism evidence="5 6">
    <name type="scientific">Haloferax marisrubri</name>
    <dbReference type="NCBI Taxonomy" id="1544719"/>
    <lineage>
        <taxon>Archaea</taxon>
        <taxon>Methanobacteriati</taxon>
        <taxon>Methanobacteriota</taxon>
        <taxon>Stenosarchaea group</taxon>
        <taxon>Halobacteria</taxon>
        <taxon>Halobacteriales</taxon>
        <taxon>Haloferacaceae</taxon>
        <taxon>Haloferax</taxon>
    </lineage>
</organism>
<dbReference type="Pfam" id="PF07687">
    <property type="entry name" value="M20_dimer"/>
    <property type="match status" value="1"/>
</dbReference>
<dbReference type="InterPro" id="IPR050072">
    <property type="entry name" value="Peptidase_M20A"/>
</dbReference>
<evidence type="ECO:0000313" key="5">
    <source>
        <dbReference type="EMBL" id="POG55286.1"/>
    </source>
</evidence>
<keyword evidence="2" id="KW-0378">Hydrolase</keyword>
<name>A0A2P4NQ61_9EURY</name>
<dbReference type="PANTHER" id="PTHR43808">
    <property type="entry name" value="ACETYLORNITHINE DEACETYLASE"/>
    <property type="match status" value="1"/>
</dbReference>
<dbReference type="InterPro" id="IPR011650">
    <property type="entry name" value="Peptidase_M20_dimer"/>
</dbReference>
<accession>A0A2P4NQ61</accession>
<evidence type="ECO:0000256" key="3">
    <source>
        <dbReference type="SAM" id="MobiDB-lite"/>
    </source>
</evidence>
<evidence type="ECO:0000256" key="1">
    <source>
        <dbReference type="ARBA" id="ARBA00022723"/>
    </source>
</evidence>
<evidence type="ECO:0000313" key="6">
    <source>
        <dbReference type="Proteomes" id="UP000053621"/>
    </source>
</evidence>
<dbReference type="GO" id="GO:0046872">
    <property type="term" value="F:metal ion binding"/>
    <property type="evidence" value="ECO:0007669"/>
    <property type="project" value="UniProtKB-KW"/>
</dbReference>
<evidence type="ECO:0000259" key="4">
    <source>
        <dbReference type="Pfam" id="PF07687"/>
    </source>
</evidence>